<dbReference type="EMBL" id="MT144486">
    <property type="protein sequence ID" value="QJA54203.1"/>
    <property type="molecule type" value="Genomic_DNA"/>
</dbReference>
<organism evidence="1">
    <name type="scientific">viral metagenome</name>
    <dbReference type="NCBI Taxonomy" id="1070528"/>
    <lineage>
        <taxon>unclassified sequences</taxon>
        <taxon>metagenomes</taxon>
        <taxon>organismal metagenomes</taxon>
    </lineage>
</organism>
<sequence>MANLSIITPKGPTNLCPDSPPEEETLLVALSFRDGTHQEYICTGFLAAPDWVFISGPGREITYPSEDIRKIRKDAIHGHSKRTASNTSTAG</sequence>
<dbReference type="AlphaFoldDB" id="A0A6H2A1Z1"/>
<reference evidence="1" key="1">
    <citation type="submission" date="2020-03" db="EMBL/GenBank/DDBJ databases">
        <title>The deep terrestrial virosphere.</title>
        <authorList>
            <person name="Holmfeldt K."/>
            <person name="Nilsson E."/>
            <person name="Simone D."/>
            <person name="Lopez-Fernandez M."/>
            <person name="Wu X."/>
            <person name="de Brujin I."/>
            <person name="Lundin D."/>
            <person name="Andersson A."/>
            <person name="Bertilsson S."/>
            <person name="Dopson M."/>
        </authorList>
    </citation>
    <scope>NUCLEOTIDE SEQUENCE</scope>
    <source>
        <strain evidence="1">TM448A04481</strain>
    </source>
</reference>
<protein>
    <submittedName>
        <fullName evidence="1">Uncharacterized protein</fullName>
    </submittedName>
</protein>
<gene>
    <name evidence="1" type="ORF">TM448A04481_0001</name>
</gene>
<accession>A0A6H2A1Z1</accession>
<proteinExistence type="predicted"/>
<evidence type="ECO:0000313" key="1">
    <source>
        <dbReference type="EMBL" id="QJA54203.1"/>
    </source>
</evidence>
<name>A0A6H2A1Z1_9ZZZZ</name>